<dbReference type="EMBL" id="JABBWD010000005">
    <property type="protein sequence ID" value="KAG1781762.1"/>
    <property type="molecule type" value="Genomic_DNA"/>
</dbReference>
<reference evidence="2" key="1">
    <citation type="journal article" date="2020" name="New Phytol.">
        <title>Comparative genomics reveals dynamic genome evolution in host specialist ectomycorrhizal fungi.</title>
        <authorList>
            <person name="Lofgren L.A."/>
            <person name="Nguyen N.H."/>
            <person name="Vilgalys R."/>
            <person name="Ruytinx J."/>
            <person name="Liao H.L."/>
            <person name="Branco S."/>
            <person name="Kuo A."/>
            <person name="LaButti K."/>
            <person name="Lipzen A."/>
            <person name="Andreopoulos W."/>
            <person name="Pangilinan J."/>
            <person name="Riley R."/>
            <person name="Hundley H."/>
            <person name="Na H."/>
            <person name="Barry K."/>
            <person name="Grigoriev I.V."/>
            <person name="Stajich J.E."/>
            <person name="Kennedy P.G."/>
        </authorList>
    </citation>
    <scope>NUCLEOTIDE SEQUENCE</scope>
    <source>
        <strain evidence="2">DOB743</strain>
    </source>
</reference>
<evidence type="ECO:0000313" key="2">
    <source>
        <dbReference type="EMBL" id="KAG1781762.1"/>
    </source>
</evidence>
<accession>A0A9P7A3M7</accession>
<dbReference type="AlphaFoldDB" id="A0A9P7A3M7"/>
<comment type="caution">
    <text evidence="2">The sequence shown here is derived from an EMBL/GenBank/DDBJ whole genome shotgun (WGS) entry which is preliminary data.</text>
</comment>
<protein>
    <submittedName>
        <fullName evidence="2">Uncharacterized protein</fullName>
    </submittedName>
</protein>
<dbReference type="Pfam" id="PF13430">
    <property type="entry name" value="DUF4112"/>
    <property type="match status" value="1"/>
</dbReference>
<dbReference type="PANTHER" id="PTHR35519:SF2">
    <property type="entry name" value="PH DOMAIN PROTEIN"/>
    <property type="match status" value="1"/>
</dbReference>
<organism evidence="2 3">
    <name type="scientific">Suillus placidus</name>
    <dbReference type="NCBI Taxonomy" id="48579"/>
    <lineage>
        <taxon>Eukaryota</taxon>
        <taxon>Fungi</taxon>
        <taxon>Dikarya</taxon>
        <taxon>Basidiomycota</taxon>
        <taxon>Agaricomycotina</taxon>
        <taxon>Agaricomycetes</taxon>
        <taxon>Agaricomycetidae</taxon>
        <taxon>Boletales</taxon>
        <taxon>Suillineae</taxon>
        <taxon>Suillaceae</taxon>
        <taxon>Suillus</taxon>
    </lineage>
</organism>
<dbReference type="PANTHER" id="PTHR35519">
    <property type="entry name" value="MEMBRANE PROTEINS"/>
    <property type="match status" value="1"/>
</dbReference>
<feature type="region of interest" description="Disordered" evidence="1">
    <location>
        <begin position="171"/>
        <end position="257"/>
    </location>
</feature>
<feature type="compositionally biased region" description="Low complexity" evidence="1">
    <location>
        <begin position="237"/>
        <end position="249"/>
    </location>
</feature>
<dbReference type="Proteomes" id="UP000714275">
    <property type="component" value="Unassembled WGS sequence"/>
</dbReference>
<dbReference type="InterPro" id="IPR025187">
    <property type="entry name" value="DUF4112"/>
</dbReference>
<name>A0A9P7A3M7_9AGAM</name>
<dbReference type="OrthoDB" id="2103474at2759"/>
<keyword evidence="3" id="KW-1185">Reference proteome</keyword>
<feature type="compositionally biased region" description="Polar residues" evidence="1">
    <location>
        <begin position="201"/>
        <end position="213"/>
    </location>
</feature>
<evidence type="ECO:0000256" key="1">
    <source>
        <dbReference type="SAM" id="MobiDB-lite"/>
    </source>
</evidence>
<sequence length="257" mass="28619">MTSYLQKAGTRLFEKNLEQYQPEDPLYEFYTDNRGKQRRRKRAIPPGLSARDVKILKSVQRRAHYLDKGFSICGLRFGWTFIIGVIPGAGDVADVTLNYFLVVRKARQAELPAWLVRRMLLNNAISALSGLVPVAGDIVMAVFKANSRNAALLEEFLRIRGEEFLKLQADKAQGRGQSVPHKDSQQVKPGAGMSDDAAATAPQQKTKFVSWSRPNRKEKERAPTPGEMGRFVEDVELSAAAPSGEAESSTITRGQKR</sequence>
<proteinExistence type="predicted"/>
<gene>
    <name evidence="2" type="ORF">EV702DRAFT_605644</name>
</gene>
<evidence type="ECO:0000313" key="3">
    <source>
        <dbReference type="Proteomes" id="UP000714275"/>
    </source>
</evidence>